<evidence type="ECO:0000256" key="1">
    <source>
        <dbReference type="SAM" id="MobiDB-lite"/>
    </source>
</evidence>
<accession>A0AAV2CI17</accession>
<feature type="region of interest" description="Disordered" evidence="1">
    <location>
        <begin position="117"/>
        <end position="136"/>
    </location>
</feature>
<proteinExistence type="predicted"/>
<gene>
    <name evidence="2" type="ORF">LTRI10_LOCUS3655</name>
</gene>
<dbReference type="AlphaFoldDB" id="A0AAV2CI17"/>
<dbReference type="EMBL" id="OZ034813">
    <property type="protein sequence ID" value="CAL1355924.1"/>
    <property type="molecule type" value="Genomic_DNA"/>
</dbReference>
<evidence type="ECO:0000313" key="2">
    <source>
        <dbReference type="EMBL" id="CAL1355924.1"/>
    </source>
</evidence>
<dbReference type="Proteomes" id="UP001497516">
    <property type="component" value="Chromosome 1"/>
</dbReference>
<evidence type="ECO:0000313" key="3">
    <source>
        <dbReference type="Proteomes" id="UP001497516"/>
    </source>
</evidence>
<organism evidence="2 3">
    <name type="scientific">Linum trigynum</name>
    <dbReference type="NCBI Taxonomy" id="586398"/>
    <lineage>
        <taxon>Eukaryota</taxon>
        <taxon>Viridiplantae</taxon>
        <taxon>Streptophyta</taxon>
        <taxon>Embryophyta</taxon>
        <taxon>Tracheophyta</taxon>
        <taxon>Spermatophyta</taxon>
        <taxon>Magnoliopsida</taxon>
        <taxon>eudicotyledons</taxon>
        <taxon>Gunneridae</taxon>
        <taxon>Pentapetalae</taxon>
        <taxon>rosids</taxon>
        <taxon>fabids</taxon>
        <taxon>Malpighiales</taxon>
        <taxon>Linaceae</taxon>
        <taxon>Linum</taxon>
    </lineage>
</organism>
<sequence>MAQRLHFNYSSAPPYRRSLRPTAASTLAAQPADVQIDTRGPTRVPRTRLKKNVIVASPRTSNTLPPDKRQYQQATYEPCASMEQRLPFNYSSAPPYRRSLRPTAASTLAAQLADVQIDTRGPTRVPRTRLKKMSSP</sequence>
<keyword evidence="3" id="KW-1185">Reference proteome</keyword>
<name>A0AAV2CI17_9ROSI</name>
<feature type="compositionally biased region" description="Basic residues" evidence="1">
    <location>
        <begin position="126"/>
        <end position="136"/>
    </location>
</feature>
<reference evidence="2 3" key="1">
    <citation type="submission" date="2024-04" db="EMBL/GenBank/DDBJ databases">
        <authorList>
            <person name="Fracassetti M."/>
        </authorList>
    </citation>
    <scope>NUCLEOTIDE SEQUENCE [LARGE SCALE GENOMIC DNA]</scope>
</reference>
<protein>
    <submittedName>
        <fullName evidence="2">Uncharacterized protein</fullName>
    </submittedName>
</protein>